<name>A0A7X0ZJ65_9LIST</name>
<evidence type="ECO:0000313" key="3">
    <source>
        <dbReference type="Proteomes" id="UP000518829"/>
    </source>
</evidence>
<dbReference type="AlphaFoldDB" id="A0A7X0ZJ65"/>
<dbReference type="RefSeq" id="WP_185319021.1">
    <property type="nucleotide sequence ID" value="NZ_JAARPH010000004.1"/>
</dbReference>
<keyword evidence="3" id="KW-1185">Reference proteome</keyword>
<dbReference type="Proteomes" id="UP000558070">
    <property type="component" value="Unassembled WGS sequence"/>
</dbReference>
<gene>
    <name evidence="1" type="ORF">HB839_11760</name>
    <name evidence="2" type="ORF">HCB47_11785</name>
</gene>
<accession>A0A7X0ZJ65</accession>
<protein>
    <submittedName>
        <fullName evidence="2">Uncharacterized protein</fullName>
    </submittedName>
</protein>
<evidence type="ECO:0000313" key="4">
    <source>
        <dbReference type="Proteomes" id="UP000558070"/>
    </source>
</evidence>
<comment type="caution">
    <text evidence="2">The sequence shown here is derived from an EMBL/GenBank/DDBJ whole genome shotgun (WGS) entry which is preliminary data.</text>
</comment>
<dbReference type="EMBL" id="JAARPH010000004">
    <property type="protein sequence ID" value="MBC1376200.1"/>
    <property type="molecule type" value="Genomic_DNA"/>
</dbReference>
<reference evidence="3 4" key="1">
    <citation type="submission" date="2020-03" db="EMBL/GenBank/DDBJ databases">
        <title>Soil Listeria distribution.</title>
        <authorList>
            <person name="Liao J."/>
            <person name="Wiedmann M."/>
        </authorList>
    </citation>
    <scope>NUCLEOTIDE SEQUENCE [LARGE SCALE GENOMIC DNA]</scope>
    <source>
        <strain evidence="2 4">FSL L7-0072</strain>
        <strain evidence="1 3">FSL L7-1699</strain>
    </source>
</reference>
<sequence length="106" mass="12308">MFSARRSDGYEGGDVFSLGTVYRIEIDTTYLNIAELLAKHLNQAKNFYSKSYQIVYSKMKSWSVRTSFETKYYKWLGSLPNEYEGQLDGKRWIKKQISSLLVSVLA</sequence>
<organism evidence="2 4">
    <name type="scientific">Listeria farberi</name>
    <dbReference type="NCBI Taxonomy" id="2713500"/>
    <lineage>
        <taxon>Bacteria</taxon>
        <taxon>Bacillati</taxon>
        <taxon>Bacillota</taxon>
        <taxon>Bacilli</taxon>
        <taxon>Bacillales</taxon>
        <taxon>Listeriaceae</taxon>
        <taxon>Listeria</taxon>
    </lineage>
</organism>
<evidence type="ECO:0000313" key="1">
    <source>
        <dbReference type="EMBL" id="MBC1376200.1"/>
    </source>
</evidence>
<dbReference type="Proteomes" id="UP000518829">
    <property type="component" value="Unassembled WGS sequence"/>
</dbReference>
<dbReference type="EMBL" id="JAARZO010000004">
    <property type="protein sequence ID" value="MBC2288296.1"/>
    <property type="molecule type" value="Genomic_DNA"/>
</dbReference>
<evidence type="ECO:0000313" key="2">
    <source>
        <dbReference type="EMBL" id="MBC2288296.1"/>
    </source>
</evidence>
<proteinExistence type="predicted"/>